<feature type="compositionally biased region" description="Basic and acidic residues" evidence="1">
    <location>
        <begin position="113"/>
        <end position="126"/>
    </location>
</feature>
<evidence type="ECO:0000313" key="2">
    <source>
        <dbReference type="EMBL" id="AUV59061.1"/>
    </source>
</evidence>
<evidence type="ECO:0000256" key="1">
    <source>
        <dbReference type="SAM" id="MobiDB-lite"/>
    </source>
</evidence>
<feature type="region of interest" description="Disordered" evidence="1">
    <location>
        <begin position="1"/>
        <end position="126"/>
    </location>
</feature>
<proteinExistence type="predicted"/>
<feature type="compositionally biased region" description="Polar residues" evidence="1">
    <location>
        <begin position="25"/>
        <end position="42"/>
    </location>
</feature>
<feature type="compositionally biased region" description="Polar residues" evidence="1">
    <location>
        <begin position="361"/>
        <end position="370"/>
    </location>
</feature>
<accession>A0A2K9VA24</accession>
<evidence type="ECO:0000313" key="3">
    <source>
        <dbReference type="Proteomes" id="UP000241665"/>
    </source>
</evidence>
<dbReference type="Proteomes" id="UP000241665">
    <property type="component" value="Segment"/>
</dbReference>
<name>A0A2K9VA24_9CAUD</name>
<sequence>MTTEAAKTASDIFKMSDEEILNMPGPTSIQNNPEPVENNTPAQPDPIVEVEQTDETEVTTEPTEVENTSESESNSDAFTTGNDSATVDPNKVDSNSKPATDNASSTTEQGQAKVEEDKQVSDQKTDFDYKAGYERIMAPFKANGKMITPQSPEEVISLMQMGANYTRKMQEIQPYRKYLLMLENNGLLDERQLSYAIDLVKGNPDAIKKLVKESGIDVLDINPEEEVKYQAGNHRVSDAEAAFATELEDAKSTPEGQATLQLISTTWDDHSKQALLENRGLVNTIVEQKANGIYDRIVSEIERLKILGQIPIGTAFLDAYNQVGNYLAANGGFNDLIKQKPVEQPKPVVQPVATRVATPKSEITNTQQAAAASPSRVTPRKTEVLVNPLAMSDEDFMKLPRLNGL</sequence>
<protein>
    <submittedName>
        <fullName evidence="2">Tape measure protein</fullName>
    </submittedName>
</protein>
<dbReference type="EMBL" id="MG770228">
    <property type="protein sequence ID" value="AUV59061.1"/>
    <property type="molecule type" value="Genomic_DNA"/>
</dbReference>
<feature type="region of interest" description="Disordered" evidence="1">
    <location>
        <begin position="360"/>
        <end position="379"/>
    </location>
</feature>
<feature type="compositionally biased region" description="Acidic residues" evidence="1">
    <location>
        <begin position="51"/>
        <end position="69"/>
    </location>
</feature>
<reference evidence="2 3" key="1">
    <citation type="submission" date="2018-01" db="EMBL/GenBank/DDBJ databases">
        <title>Characterization of the virulent Escherichia coli phage PMBT57 of the N4-like group with a broad host range.</title>
        <authorList>
            <person name="Koberg S."/>
            <person name="Brinks E."/>
        </authorList>
    </citation>
    <scope>NUCLEOTIDE SEQUENCE [LARGE SCALE GENOMIC DNA]</scope>
</reference>
<organism evidence="2 3">
    <name type="scientific">Escherichia phage PMBT57</name>
    <dbReference type="NCBI Taxonomy" id="2079259"/>
    <lineage>
        <taxon>Viruses</taxon>
        <taxon>Duplodnaviria</taxon>
        <taxon>Heunggongvirae</taxon>
        <taxon>Uroviricota</taxon>
        <taxon>Caudoviricetes</taxon>
        <taxon>Schitoviridae</taxon>
        <taxon>Enquatrovirinae</taxon>
        <taxon>Enquatrovirus</taxon>
        <taxon>Enquatrovirus N4</taxon>
    </lineage>
</organism>
<feature type="compositionally biased region" description="Polar residues" evidence="1">
    <location>
        <begin position="76"/>
        <end position="110"/>
    </location>
</feature>